<comment type="caution">
    <text evidence="2">The sequence shown here is derived from an EMBL/GenBank/DDBJ whole genome shotgun (WGS) entry which is preliminary data.</text>
</comment>
<dbReference type="STRING" id="1890364.A0A2P6NDS4"/>
<reference evidence="2 3" key="1">
    <citation type="journal article" date="2018" name="Genome Biol. Evol.">
        <title>Multiple Roots of Fruiting Body Formation in Amoebozoa.</title>
        <authorList>
            <person name="Hillmann F."/>
            <person name="Forbes G."/>
            <person name="Novohradska S."/>
            <person name="Ferling I."/>
            <person name="Riege K."/>
            <person name="Groth M."/>
            <person name="Westermann M."/>
            <person name="Marz M."/>
            <person name="Spaller T."/>
            <person name="Winckler T."/>
            <person name="Schaap P."/>
            <person name="Glockner G."/>
        </authorList>
    </citation>
    <scope>NUCLEOTIDE SEQUENCE [LARGE SCALE GENOMIC DNA]</scope>
    <source>
        <strain evidence="2 3">Jena</strain>
    </source>
</reference>
<dbReference type="GO" id="GO:0030980">
    <property type="term" value="P:alpha-glucan catabolic process"/>
    <property type="evidence" value="ECO:0007669"/>
    <property type="project" value="TreeGrafter"/>
</dbReference>
<proteinExistence type="predicted"/>
<dbReference type="Proteomes" id="UP000241769">
    <property type="component" value="Unassembled WGS sequence"/>
</dbReference>
<evidence type="ECO:0000259" key="1">
    <source>
        <dbReference type="SMART" id="SM00642"/>
    </source>
</evidence>
<dbReference type="GO" id="GO:0047470">
    <property type="term" value="F:(1,4)-alpha-D-glucan 1-alpha-D-glucosylmutase activity"/>
    <property type="evidence" value="ECO:0007669"/>
    <property type="project" value="TreeGrafter"/>
</dbReference>
<dbReference type="PANTHER" id="PTHR10357:SF216">
    <property type="entry name" value="MALTOOLIGOSYL TREHALOSE SYNTHASE-RELATED"/>
    <property type="match status" value="1"/>
</dbReference>
<dbReference type="EMBL" id="MDYQ01000110">
    <property type="protein sequence ID" value="PRP82109.1"/>
    <property type="molecule type" value="Genomic_DNA"/>
</dbReference>
<dbReference type="PANTHER" id="PTHR10357">
    <property type="entry name" value="ALPHA-AMYLASE FAMILY MEMBER"/>
    <property type="match status" value="1"/>
</dbReference>
<dbReference type="OrthoDB" id="1740265at2759"/>
<dbReference type="SMART" id="SM00642">
    <property type="entry name" value="Aamy"/>
    <property type="match status" value="1"/>
</dbReference>
<organism evidence="2 3">
    <name type="scientific">Planoprotostelium fungivorum</name>
    <dbReference type="NCBI Taxonomy" id="1890364"/>
    <lineage>
        <taxon>Eukaryota</taxon>
        <taxon>Amoebozoa</taxon>
        <taxon>Evosea</taxon>
        <taxon>Variosea</taxon>
        <taxon>Cavosteliida</taxon>
        <taxon>Cavosteliaceae</taxon>
        <taxon>Planoprotostelium</taxon>
    </lineage>
</organism>
<dbReference type="InterPro" id="IPR006047">
    <property type="entry name" value="GH13_cat_dom"/>
</dbReference>
<dbReference type="InParanoid" id="A0A2P6NDS4"/>
<sequence>MVTLAKDALIHRINYFRRTMQNVKPISSIPLSTYRIQFHKDFNIKAALDNDLPNYLKDLGVSYAYSSPLLRARPGSTHGYDVVDHDQLNPEIANDSQFHDFSGKLRGNGLGLLLDIVPNHVGIAHPTSKWWFNVLENGRASPFANHFDINWDAPEHKGRLMVASLGSPIGQVVANGEVKVVFNEENPLASENNDEDPKLGSIQLHYYSNPFAVDPTTLVSVLQKVQNDSIKSIVEALKKLPHRDTIGDLSQEHETARTKRAEEWKGLKKKISEVMKGDEEARAAVEAALKELNDDKERLYAFVQEQPYRLAFWKSANDELNYRRFFDINELMAIKTERPQVFDDSHRLVFQWVKEGRVNALRLDHPDGLFDPVTYTRKLQKEVQKHLPADFKSRDKNPETPFYILIEKILEPGEDLSHDWNVQGTVGYDYMNVLNDVFVDTQNEKAHRELYKKWSRDPEQSFENLLYNCKKLILASSMETELNTLSNVLYKIARSHRSAQDYSSKSIKLALSEFIAHFPVYRTYITTETTKVDETDAKFIQHAVDLVKSKSVQIDSGLAQFISDILFLKGEESVSEEEKKARRYFIMKFQQVTGPVMAKGLEDTSFYRFFLLTSLNEVGGNPDAFGISLEEFHKNNEVRAISWPTAMSGTSTHDTKRSEDVRSRINVLSEIPHLWSSTVQRFAEIGAKHKSHVEGLGQVPERNEEYMIYQTLVGVWPIGLQKGDDELVDRLTNYLMKSIREAKLRTFWTLTNQPYEDAFKSFVDKVTRDEEFLSVFHKFQKKISEVGKLNSLSQQVVKLTAPGVPDVYQGTEVWSLSLVDPDNRRPVDYKASQKILREIQSKVKPGASAQEYEGLIKSLNTDTDNGGIKLFVTQALLNARNEYSDLFLDGDYKAATVSGDRSNHLIAYTRQHNNQRLLVVAARFFSKLLDSQNNLQFENGSDLSGKWEGHSVKGYIEGDYIDILSGASHSASGGSLDLSKVLKLQPFAVLVSSANPTSR</sequence>
<evidence type="ECO:0000313" key="2">
    <source>
        <dbReference type="EMBL" id="PRP82109.1"/>
    </source>
</evidence>
<dbReference type="InterPro" id="IPR012767">
    <property type="entry name" value="Trehalose_TreY"/>
</dbReference>
<dbReference type="NCBIfam" id="TIGR02401">
    <property type="entry name" value="trehalose_TreY"/>
    <property type="match status" value="1"/>
</dbReference>
<name>A0A2P6NDS4_9EUKA</name>
<dbReference type="InterPro" id="IPR017853">
    <property type="entry name" value="GH"/>
</dbReference>
<evidence type="ECO:0000313" key="3">
    <source>
        <dbReference type="Proteomes" id="UP000241769"/>
    </source>
</evidence>
<keyword evidence="3" id="KW-1185">Reference proteome</keyword>
<accession>A0A2P6NDS4</accession>
<dbReference type="SUPFAM" id="SSF51445">
    <property type="entry name" value="(Trans)glycosidases"/>
    <property type="match status" value="1"/>
</dbReference>
<dbReference type="GO" id="GO:0005992">
    <property type="term" value="P:trehalose biosynthetic process"/>
    <property type="evidence" value="ECO:0007669"/>
    <property type="project" value="TreeGrafter"/>
</dbReference>
<dbReference type="AlphaFoldDB" id="A0A2P6NDS4"/>
<protein>
    <submittedName>
        <fullName evidence="2">Alpha amylase, catalytic subdomain</fullName>
    </submittedName>
</protein>
<dbReference type="CDD" id="cd11336">
    <property type="entry name" value="AmyAc_MTSase"/>
    <property type="match status" value="1"/>
</dbReference>
<dbReference type="Gene3D" id="3.20.20.80">
    <property type="entry name" value="Glycosidases"/>
    <property type="match status" value="4"/>
</dbReference>
<gene>
    <name evidence="2" type="ORF">PROFUN_10317</name>
</gene>
<dbReference type="Pfam" id="PF00128">
    <property type="entry name" value="Alpha-amylase"/>
    <property type="match status" value="1"/>
</dbReference>
<feature type="domain" description="Glycosyl hydrolase family 13 catalytic" evidence="1">
    <location>
        <begin position="42"/>
        <end position="550"/>
    </location>
</feature>